<sequence>MSCTSAAEFTGFDAQAVHTRGIESIEKARRKRKEARWKGDQVPPEDLSESRFNANIQRANQLAIVLVPPLSLLPLFAAFRFVLVPFCSLCYA</sequence>
<evidence type="ECO:0000256" key="2">
    <source>
        <dbReference type="SAM" id="Phobius"/>
    </source>
</evidence>
<dbReference type="Proteomes" id="UP001497444">
    <property type="component" value="Chromosome 13"/>
</dbReference>
<feature type="transmembrane region" description="Helical" evidence="2">
    <location>
        <begin position="72"/>
        <end position="91"/>
    </location>
</feature>
<evidence type="ECO:0000313" key="3">
    <source>
        <dbReference type="EMBL" id="CAK9261041.1"/>
    </source>
</evidence>
<gene>
    <name evidence="3" type="ORF">CSSPJE1EN1_LOCUS6519</name>
</gene>
<keyword evidence="2" id="KW-1133">Transmembrane helix</keyword>
<organism evidence="3 4">
    <name type="scientific">Sphagnum jensenii</name>
    <dbReference type="NCBI Taxonomy" id="128206"/>
    <lineage>
        <taxon>Eukaryota</taxon>
        <taxon>Viridiplantae</taxon>
        <taxon>Streptophyta</taxon>
        <taxon>Embryophyta</taxon>
        <taxon>Bryophyta</taxon>
        <taxon>Sphagnophytina</taxon>
        <taxon>Sphagnopsida</taxon>
        <taxon>Sphagnales</taxon>
        <taxon>Sphagnaceae</taxon>
        <taxon>Sphagnum</taxon>
    </lineage>
</organism>
<keyword evidence="2" id="KW-0472">Membrane</keyword>
<accession>A0ABP0W515</accession>
<evidence type="ECO:0000256" key="1">
    <source>
        <dbReference type="SAM" id="MobiDB-lite"/>
    </source>
</evidence>
<keyword evidence="2" id="KW-0812">Transmembrane</keyword>
<proteinExistence type="predicted"/>
<reference evidence="3" key="1">
    <citation type="submission" date="2024-02" db="EMBL/GenBank/DDBJ databases">
        <authorList>
            <consortium name="ELIXIR-Norway"/>
            <consortium name="Elixir Norway"/>
        </authorList>
    </citation>
    <scope>NUCLEOTIDE SEQUENCE</scope>
</reference>
<keyword evidence="4" id="KW-1185">Reference proteome</keyword>
<evidence type="ECO:0000313" key="4">
    <source>
        <dbReference type="Proteomes" id="UP001497444"/>
    </source>
</evidence>
<feature type="region of interest" description="Disordered" evidence="1">
    <location>
        <begin position="29"/>
        <end position="48"/>
    </location>
</feature>
<name>A0ABP0W515_9BRYO</name>
<protein>
    <submittedName>
        <fullName evidence="3">Uncharacterized protein</fullName>
    </submittedName>
</protein>
<dbReference type="EMBL" id="OZ020108">
    <property type="protein sequence ID" value="CAK9261041.1"/>
    <property type="molecule type" value="Genomic_DNA"/>
</dbReference>